<dbReference type="OrthoDB" id="5290748at2"/>
<dbReference type="RefSeq" id="WP_039678150.1">
    <property type="nucleotide sequence ID" value="NZ_JWHR01000018.1"/>
</dbReference>
<dbReference type="Pfam" id="PF13566">
    <property type="entry name" value="DUF4130"/>
    <property type="match status" value="1"/>
</dbReference>
<dbReference type="AlphaFoldDB" id="A0A0B3VPG5"/>
<sequence length="248" mass="29736">MKVFLHEPTFEGLLSAIYEAYYSSVKPDKIYSKIVYEQNLIDEVIIIKSDSIKFEKVYNAIKNKISKESLNKIYYVFLSELKESSNMIYLYVRMGFKLGKNIDLHKNNDIVLDMDKISKKVYYEEHRFTGFVRFKEINNILYAAINPDFNILPILAGHFKNRLSNEYFIIHDIKRDIAIVYDKKDYYLSSLSNEQKNILMNTDDKGEYENLWKQYFQSVNIEERKNPRLQKRMMPSRYWENMVEVNNK</sequence>
<protein>
    <recommendedName>
        <fullName evidence="1">DUF4130 domain-containing protein</fullName>
    </recommendedName>
</protein>
<name>A0A0B3VPG5_9FIRM</name>
<dbReference type="InterPro" id="IPR025404">
    <property type="entry name" value="DUF4130"/>
</dbReference>
<accession>A0A0B3VPG5</accession>
<organism evidence="2 3">
    <name type="scientific">Terrisporobacter othiniensis</name>
    <dbReference type="NCBI Taxonomy" id="1577792"/>
    <lineage>
        <taxon>Bacteria</taxon>
        <taxon>Bacillati</taxon>
        <taxon>Bacillota</taxon>
        <taxon>Clostridia</taxon>
        <taxon>Peptostreptococcales</taxon>
        <taxon>Peptostreptococcaceae</taxon>
        <taxon>Terrisporobacter</taxon>
    </lineage>
</organism>
<proteinExistence type="predicted"/>
<evidence type="ECO:0000259" key="1">
    <source>
        <dbReference type="Pfam" id="PF13566"/>
    </source>
</evidence>
<evidence type="ECO:0000313" key="3">
    <source>
        <dbReference type="Proteomes" id="UP000031189"/>
    </source>
</evidence>
<comment type="caution">
    <text evidence="2">The sequence shown here is derived from an EMBL/GenBank/DDBJ whole genome shotgun (WGS) entry which is preliminary data.</text>
</comment>
<dbReference type="STRING" id="1577792.QX51_01570"/>
<evidence type="ECO:0000313" key="2">
    <source>
        <dbReference type="EMBL" id="KHS58676.1"/>
    </source>
</evidence>
<gene>
    <name evidence="2" type="ORF">QX51_01570</name>
</gene>
<dbReference type="NCBIfam" id="TIGR03915">
    <property type="entry name" value="SAM_7_link_chp"/>
    <property type="match status" value="1"/>
</dbReference>
<reference evidence="2 3" key="1">
    <citation type="submission" date="2014-12" db="EMBL/GenBank/DDBJ databases">
        <title>Draft genome sequence of Terrisporobacter sp. 08-306576, isolated from the blood culture of a bacteremia patient.</title>
        <authorList>
            <person name="Lund L.C."/>
            <person name="Sydenham T.V."/>
            <person name="Hogh S.V."/>
            <person name="Skov M.N."/>
            <person name="Kemp M."/>
            <person name="Justesen U.S."/>
        </authorList>
    </citation>
    <scope>NUCLEOTIDE SEQUENCE [LARGE SCALE GENOMIC DNA]</scope>
    <source>
        <strain evidence="2 3">08-306576</strain>
    </source>
</reference>
<dbReference type="Proteomes" id="UP000031189">
    <property type="component" value="Unassembled WGS sequence"/>
</dbReference>
<feature type="domain" description="DUF4130" evidence="1">
    <location>
        <begin position="83"/>
        <end position="244"/>
    </location>
</feature>
<dbReference type="EMBL" id="JWHR01000018">
    <property type="protein sequence ID" value="KHS58676.1"/>
    <property type="molecule type" value="Genomic_DNA"/>
</dbReference>
<keyword evidence="3" id="KW-1185">Reference proteome</keyword>
<dbReference type="InterPro" id="IPR023875">
    <property type="entry name" value="DNA_repair_put"/>
</dbReference>